<keyword evidence="4" id="KW-1185">Reference proteome</keyword>
<dbReference type="EMBL" id="CP048997">
    <property type="protein sequence ID" value="QID83085.1"/>
    <property type="molecule type" value="Genomic_DNA"/>
</dbReference>
<keyword evidence="1" id="KW-0560">Oxidoreductase</keyword>
<dbReference type="CDD" id="cd19077">
    <property type="entry name" value="AKR_AKR8A1-2"/>
    <property type="match status" value="1"/>
</dbReference>
<dbReference type="InterPro" id="IPR023210">
    <property type="entry name" value="NADP_OxRdtase_dom"/>
</dbReference>
<dbReference type="InterPro" id="IPR050791">
    <property type="entry name" value="Aldo-Keto_reductase"/>
</dbReference>
<dbReference type="PANTHER" id="PTHR43625">
    <property type="entry name" value="AFLATOXIN B1 ALDEHYDE REDUCTASE"/>
    <property type="match status" value="1"/>
</dbReference>
<reference evidence="3 4" key="1">
    <citation type="journal article" date="2019" name="BMC Genomics">
        <title>Chromosome level assembly and comparative genome analysis confirm lager-brewing yeasts originated from a single hybridization.</title>
        <authorList>
            <person name="Salazar A.N."/>
            <person name="Gorter de Vries A.R."/>
            <person name="van den Broek M."/>
            <person name="Brouwers N."/>
            <person name="de la Torre Cortes P."/>
            <person name="Kuijpers N.G.A."/>
            <person name="Daran J.G."/>
            <person name="Abeel T."/>
        </authorList>
    </citation>
    <scope>NUCLEOTIDE SEQUENCE [LARGE SCALE GENOMIC DNA]</scope>
    <source>
        <strain evidence="3 4">CBS 1483</strain>
    </source>
</reference>
<dbReference type="SUPFAM" id="SSF51430">
    <property type="entry name" value="NAD(P)-linked oxidoreductase"/>
    <property type="match status" value="1"/>
</dbReference>
<protein>
    <recommendedName>
        <fullName evidence="2">NADP-dependent oxidoreductase domain-containing protein</fullName>
    </recommendedName>
</protein>
<dbReference type="Gene3D" id="3.20.20.100">
    <property type="entry name" value="NADP-dependent oxidoreductase domain"/>
    <property type="match status" value="1"/>
</dbReference>
<evidence type="ECO:0000256" key="1">
    <source>
        <dbReference type="ARBA" id="ARBA00023002"/>
    </source>
</evidence>
<dbReference type="AlphaFoldDB" id="A0A6C1E1T8"/>
<dbReference type="Pfam" id="PF00248">
    <property type="entry name" value="Aldo_ket_red"/>
    <property type="match status" value="1"/>
</dbReference>
<proteinExistence type="predicted"/>
<evidence type="ECO:0000313" key="3">
    <source>
        <dbReference type="EMBL" id="QID83085.1"/>
    </source>
</evidence>
<sequence>MSVADLKKNIHKLDTGYGLMSLTWRAEPIPQSQAFEAMHRVVELSRERGHKAFFNVGEFYGPDFINLSYVHDFFAKYPDLRKDVVISCKGGADNATLTPRGSHDDVVQSVKNSVSAIGGYIDIFEVARIDTSLCTKGEVYPYESFEALAEMISEGVIGGISLSEVNEEQIRAIHKDWGKFLTCVEVELSLFSTDILHNGIAKTCAELGLSIICYSPLGRGLLTGQLKSNADIPEGDFRKSLKRFSDESLKKNLTLVRFLQEEIVDKRPQNNSITLAQLALGWVKHWNEVPEYSGAKFIPIPSGSSISKVNENFDEQKTKLTDQEFNAINKYLTTFHTVGDRYEMA</sequence>
<evidence type="ECO:0000259" key="2">
    <source>
        <dbReference type="Pfam" id="PF00248"/>
    </source>
</evidence>
<dbReference type="FunFam" id="3.20.20.100:FF:000059">
    <property type="entry name" value="Conserved protein"/>
    <property type="match status" value="1"/>
</dbReference>
<dbReference type="PANTHER" id="PTHR43625:SF78">
    <property type="entry name" value="PYRIDOXAL REDUCTASE-RELATED"/>
    <property type="match status" value="1"/>
</dbReference>
<dbReference type="GO" id="GO:0005737">
    <property type="term" value="C:cytoplasm"/>
    <property type="evidence" value="ECO:0007669"/>
    <property type="project" value="TreeGrafter"/>
</dbReference>
<feature type="domain" description="NADP-dependent oxidoreductase" evidence="2">
    <location>
        <begin position="16"/>
        <end position="330"/>
    </location>
</feature>
<dbReference type="Proteomes" id="UP000501346">
    <property type="component" value="Chromosome ScXVI"/>
</dbReference>
<evidence type="ECO:0000313" key="4">
    <source>
        <dbReference type="Proteomes" id="UP000501346"/>
    </source>
</evidence>
<dbReference type="OrthoDB" id="37537at2759"/>
<organism evidence="3 4">
    <name type="scientific">Saccharomyces pastorianus</name>
    <name type="common">Lager yeast</name>
    <name type="synonym">Saccharomyces cerevisiae x Saccharomyces eubayanus</name>
    <dbReference type="NCBI Taxonomy" id="27292"/>
    <lineage>
        <taxon>Eukaryota</taxon>
        <taxon>Fungi</taxon>
        <taxon>Dikarya</taxon>
        <taxon>Ascomycota</taxon>
        <taxon>Saccharomycotina</taxon>
        <taxon>Saccharomycetes</taxon>
        <taxon>Saccharomycetales</taxon>
        <taxon>Saccharomycetaceae</taxon>
        <taxon>Saccharomyces</taxon>
    </lineage>
</organism>
<gene>
    <name evidence="3" type="ORF">GRS66_005527</name>
</gene>
<accession>A0A6C1E1T8</accession>
<dbReference type="GO" id="GO:0016491">
    <property type="term" value="F:oxidoreductase activity"/>
    <property type="evidence" value="ECO:0007669"/>
    <property type="project" value="UniProtKB-KW"/>
</dbReference>
<dbReference type="InterPro" id="IPR036812">
    <property type="entry name" value="NAD(P)_OxRdtase_dom_sf"/>
</dbReference>
<name>A0A6C1E1T8_SACPS</name>